<dbReference type="PANTHER" id="PTHR36173:SF2">
    <property type="entry name" value="RIBONUCLEASE VAPC16"/>
    <property type="match status" value="1"/>
</dbReference>
<dbReference type="InterPro" id="IPR041705">
    <property type="entry name" value="PIN_Sll0205"/>
</dbReference>
<evidence type="ECO:0000313" key="3">
    <source>
        <dbReference type="Proteomes" id="UP001308005"/>
    </source>
</evidence>
<dbReference type="InterPro" id="IPR002716">
    <property type="entry name" value="PIN_dom"/>
</dbReference>
<comment type="caution">
    <text evidence="2">The sequence shown here is derived from an EMBL/GenBank/DDBJ whole genome shotgun (WGS) entry which is preliminary data.</text>
</comment>
<dbReference type="EMBL" id="JAYMYJ010000053">
    <property type="protein sequence ID" value="MEB4590720.1"/>
    <property type="molecule type" value="Genomic_DNA"/>
</dbReference>
<dbReference type="PANTHER" id="PTHR36173">
    <property type="entry name" value="RIBONUCLEASE VAPC16-RELATED"/>
    <property type="match status" value="1"/>
</dbReference>
<reference evidence="3" key="1">
    <citation type="submission" date="2023-07" db="EMBL/GenBank/DDBJ databases">
        <title>The carbon used by Thiothrix.</title>
        <authorList>
            <person name="Chen L."/>
        </authorList>
    </citation>
    <scope>NUCLEOTIDE SEQUENCE [LARGE SCALE GENOMIC DNA]</scope>
</reference>
<dbReference type="Proteomes" id="UP001308005">
    <property type="component" value="Unassembled WGS sequence"/>
</dbReference>
<dbReference type="Gene3D" id="3.40.50.1010">
    <property type="entry name" value="5'-nuclease"/>
    <property type="match status" value="1"/>
</dbReference>
<proteinExistence type="predicted"/>
<dbReference type="Pfam" id="PF01850">
    <property type="entry name" value="PIN"/>
    <property type="match status" value="1"/>
</dbReference>
<dbReference type="RefSeq" id="WP_324694087.1">
    <property type="nucleotide sequence ID" value="NZ_JAYMYJ010000053.1"/>
</dbReference>
<dbReference type="CDD" id="cd09872">
    <property type="entry name" value="PIN_Sll0205-like"/>
    <property type="match status" value="1"/>
</dbReference>
<sequence length="123" mass="13872">MRLIIDTHIFLWALSEPEKIAPSKRAALEDEANIIYVSAISIAEIMIKSSIGKLDVDFDPLDMAIQSGFDLLDFTAQDAALLKILPLHHKDPFDRMLIAQSINNRYPIVTDDGKFPLYDCKII</sequence>
<protein>
    <submittedName>
        <fullName evidence="2">Type II toxin-antitoxin system VapC family toxin</fullName>
    </submittedName>
</protein>
<accession>A0ABU6CV90</accession>
<evidence type="ECO:0000313" key="2">
    <source>
        <dbReference type="EMBL" id="MEB4590720.1"/>
    </source>
</evidence>
<feature type="domain" description="PIN" evidence="1">
    <location>
        <begin position="4"/>
        <end position="116"/>
    </location>
</feature>
<gene>
    <name evidence="2" type="ORF">VSS37_06995</name>
</gene>
<dbReference type="InterPro" id="IPR052919">
    <property type="entry name" value="TA_system_RNase"/>
</dbReference>
<dbReference type="SUPFAM" id="SSF88723">
    <property type="entry name" value="PIN domain-like"/>
    <property type="match status" value="1"/>
</dbReference>
<dbReference type="InterPro" id="IPR029060">
    <property type="entry name" value="PIN-like_dom_sf"/>
</dbReference>
<keyword evidence="3" id="KW-1185">Reference proteome</keyword>
<evidence type="ECO:0000259" key="1">
    <source>
        <dbReference type="Pfam" id="PF01850"/>
    </source>
</evidence>
<organism evidence="2 3">
    <name type="scientific">Candidatus Thiothrix phosphatis</name>
    <dbReference type="NCBI Taxonomy" id="3112415"/>
    <lineage>
        <taxon>Bacteria</taxon>
        <taxon>Pseudomonadati</taxon>
        <taxon>Pseudomonadota</taxon>
        <taxon>Gammaproteobacteria</taxon>
        <taxon>Thiotrichales</taxon>
        <taxon>Thiotrichaceae</taxon>
        <taxon>Thiothrix</taxon>
    </lineage>
</organism>
<name>A0ABU6CV90_9GAMM</name>